<comment type="caution">
    <text evidence="1">The sequence shown here is derived from an EMBL/GenBank/DDBJ whole genome shotgun (WGS) entry which is preliminary data.</text>
</comment>
<sequence>MDYNLIQFNIENILEKFQKETPRVIHKGEYTSYWNLSNMFYTFNTAYPSSNISQLQFLDILESMKIFTVIKQLQKIPRSLVCLRNNHSQVLADEIIKQQEINLNPIEEIDQDLLFPSKVRYDDFLSDEESSHAIKIEPVRTGKRKESTFKPIYNKEAKQPEKKLIKPVSYTEIKKQFIEALGPGIIFQTASFTKIMAEKHGSSFNYKTAPCKKQRGHIHGNLTKYIQCLDDLFKIYNFKQSYIKRTDEESLYLVEKRKQAHVDFMNKEAIKYHIESLIVNMFPIKTTLEIKELEEVFKCVYNFNLGSLFDISVINYLKSVKSPNMILKASNDIVKITCIPICDENYKEFGDPKLFSSVFAVEMAIQNKKTGIFIPTASIQNKIDNYSVNIKYSNTENHIEIENPKFNSDSVFQSNKLFKVDDPEIKLIIESADRNVPKSLQLVKFKCDINVLYKKCEIIEEDSVGVSEVWEYIVNSVRLK</sequence>
<protein>
    <submittedName>
        <fullName evidence="1">Uncharacterized protein</fullName>
    </submittedName>
</protein>
<proteinExistence type="predicted"/>
<gene>
    <name evidence="1" type="ORF">TCON_2205</name>
</gene>
<organism evidence="1 2">
    <name type="scientific">Astathelohania contejeani</name>
    <dbReference type="NCBI Taxonomy" id="164912"/>
    <lineage>
        <taxon>Eukaryota</taxon>
        <taxon>Fungi</taxon>
        <taxon>Fungi incertae sedis</taxon>
        <taxon>Microsporidia</taxon>
        <taxon>Astathelohaniidae</taxon>
        <taxon>Astathelohania</taxon>
    </lineage>
</organism>
<reference evidence="1 2" key="1">
    <citation type="submission" date="2019-01" db="EMBL/GenBank/DDBJ databases">
        <title>Genomes sequencing and comparative genomics of infectious freshwater microsporidia, Cucumispora dikerogammari and Thelohania contejeani.</title>
        <authorList>
            <person name="Cormier A."/>
            <person name="Giraud I."/>
            <person name="Wattier R."/>
            <person name="Teixeira M."/>
            <person name="Grandjean F."/>
            <person name="Rigaud T."/>
            <person name="Cordaux R."/>
        </authorList>
    </citation>
    <scope>NUCLEOTIDE SEQUENCE [LARGE SCALE GENOMIC DNA]</scope>
    <source>
        <strain evidence="1">T1</strain>
        <tissue evidence="1">Spores</tissue>
    </source>
</reference>
<dbReference type="Proteomes" id="UP001516464">
    <property type="component" value="Unassembled WGS sequence"/>
</dbReference>
<name>A0ABQ7HWQ9_9MICR</name>
<evidence type="ECO:0000313" key="2">
    <source>
        <dbReference type="Proteomes" id="UP001516464"/>
    </source>
</evidence>
<accession>A0ABQ7HWQ9</accession>
<dbReference type="EMBL" id="SBIQ01000221">
    <property type="protein sequence ID" value="KAF7682573.1"/>
    <property type="molecule type" value="Genomic_DNA"/>
</dbReference>
<evidence type="ECO:0000313" key="1">
    <source>
        <dbReference type="EMBL" id="KAF7682573.1"/>
    </source>
</evidence>
<keyword evidence="2" id="KW-1185">Reference proteome</keyword>